<dbReference type="AlphaFoldDB" id="A0A2R3QKC3"/>
<organism evidence="2 3">
    <name type="scientific">Ectopseudomonas mendocina</name>
    <name type="common">Pseudomonas mendocina</name>
    <dbReference type="NCBI Taxonomy" id="300"/>
    <lineage>
        <taxon>Bacteria</taxon>
        <taxon>Pseudomonadati</taxon>
        <taxon>Pseudomonadota</taxon>
        <taxon>Gammaproteobacteria</taxon>
        <taxon>Pseudomonadales</taxon>
        <taxon>Pseudomonadaceae</taxon>
        <taxon>Ectopseudomonas</taxon>
    </lineage>
</organism>
<dbReference type="RefSeq" id="WP_106737058.1">
    <property type="nucleotide sequence ID" value="NZ_CP027657.1"/>
</dbReference>
<sequence length="187" mass="21240">MIDRGFLLFDGASHKQALAWLCQTFPEHSPRPLLQGTAYEGLAEIGPILLEANAGSALHEAWAQGRDELLTAVWLKSDFSLPDLRDALQRRLRIFSPDGREFWLRLADGRPLLNAWRDHALWPDGFWYGVQQVWLRNHDTPVLAWSNGNPELDTTHPQDTLDAQLTLDWPLLEALAQHQPHLQDATA</sequence>
<protein>
    <recommendedName>
        <fullName evidence="1">DUF4123 domain-containing protein</fullName>
    </recommendedName>
</protein>
<feature type="domain" description="DUF4123" evidence="1">
    <location>
        <begin position="6"/>
        <end position="117"/>
    </location>
</feature>
<reference evidence="2 3" key="1">
    <citation type="submission" date="2018-03" db="EMBL/GenBank/DDBJ databases">
        <title>Complete genome sequence and methylome analysis of Pseudomonas mendocina NEB 698.</title>
        <authorList>
            <person name="Morgan R.D."/>
        </authorList>
    </citation>
    <scope>NUCLEOTIDE SEQUENCE [LARGE SCALE GENOMIC DNA]</scope>
    <source>
        <strain evidence="2 3">NEB698</strain>
    </source>
</reference>
<dbReference type="Pfam" id="PF13503">
    <property type="entry name" value="DUF4123"/>
    <property type="match status" value="1"/>
</dbReference>
<evidence type="ECO:0000313" key="3">
    <source>
        <dbReference type="Proteomes" id="UP000238327"/>
    </source>
</evidence>
<evidence type="ECO:0000313" key="2">
    <source>
        <dbReference type="EMBL" id="AVO52226.1"/>
    </source>
</evidence>
<dbReference type="OrthoDB" id="6867342at2"/>
<accession>A0A2R3QKC3</accession>
<dbReference type="Proteomes" id="UP000238327">
    <property type="component" value="Chromosome"/>
</dbReference>
<name>A0A2R3QKC3_ECTME</name>
<dbReference type="EMBL" id="CP027657">
    <property type="protein sequence ID" value="AVO52226.1"/>
    <property type="molecule type" value="Genomic_DNA"/>
</dbReference>
<proteinExistence type="predicted"/>
<dbReference type="InterPro" id="IPR025391">
    <property type="entry name" value="DUF4123"/>
</dbReference>
<gene>
    <name evidence="2" type="ORF">C7A17_05450</name>
</gene>
<evidence type="ECO:0000259" key="1">
    <source>
        <dbReference type="Pfam" id="PF13503"/>
    </source>
</evidence>